<dbReference type="PANTHER" id="PTHR10067">
    <property type="entry name" value="PHOSPHATIDYLSERINE DECARBOXYLASE"/>
    <property type="match status" value="1"/>
</dbReference>
<dbReference type="GO" id="GO:0004609">
    <property type="term" value="F:phosphatidylserine decarboxylase activity"/>
    <property type="evidence" value="ECO:0007669"/>
    <property type="project" value="InterPro"/>
</dbReference>
<evidence type="ECO:0000256" key="2">
    <source>
        <dbReference type="ARBA" id="ARBA00023239"/>
    </source>
</evidence>
<protein>
    <recommendedName>
        <fullName evidence="5">Phosphatidylserine decarboxylase</fullName>
    </recommendedName>
</protein>
<organism evidence="4">
    <name type="scientific">viral metagenome</name>
    <dbReference type="NCBI Taxonomy" id="1070528"/>
    <lineage>
        <taxon>unclassified sequences</taxon>
        <taxon>metagenomes</taxon>
        <taxon>organismal metagenomes</taxon>
    </lineage>
</organism>
<evidence type="ECO:0000313" key="4">
    <source>
        <dbReference type="EMBL" id="QHT73724.1"/>
    </source>
</evidence>
<keyword evidence="2" id="KW-0456">Lyase</keyword>
<keyword evidence="3" id="KW-0812">Transmembrane</keyword>
<evidence type="ECO:0000256" key="3">
    <source>
        <dbReference type="SAM" id="Phobius"/>
    </source>
</evidence>
<dbReference type="Pfam" id="PF02666">
    <property type="entry name" value="PS_Dcarbxylase"/>
    <property type="match status" value="1"/>
</dbReference>
<reference evidence="4" key="1">
    <citation type="journal article" date="2020" name="Nature">
        <title>Giant virus diversity and host interactions through global metagenomics.</title>
        <authorList>
            <person name="Schulz F."/>
            <person name="Roux S."/>
            <person name="Paez-Espino D."/>
            <person name="Jungbluth S."/>
            <person name="Walsh D.A."/>
            <person name="Denef V.J."/>
            <person name="McMahon K.D."/>
            <person name="Konstantinidis K.T."/>
            <person name="Eloe-Fadrosh E.A."/>
            <person name="Kyrpides N.C."/>
            <person name="Woyke T."/>
        </authorList>
    </citation>
    <scope>NUCLEOTIDE SEQUENCE</scope>
    <source>
        <strain evidence="4">GVMAG-M-3300023179-4</strain>
    </source>
</reference>
<proteinExistence type="predicted"/>
<feature type="transmembrane region" description="Helical" evidence="3">
    <location>
        <begin position="140"/>
        <end position="163"/>
    </location>
</feature>
<keyword evidence="3" id="KW-0472">Membrane</keyword>
<evidence type="ECO:0008006" key="5">
    <source>
        <dbReference type="Google" id="ProtNLM"/>
    </source>
</evidence>
<keyword evidence="3" id="KW-1133">Transmembrane helix</keyword>
<evidence type="ECO:0000256" key="1">
    <source>
        <dbReference type="ARBA" id="ARBA00022793"/>
    </source>
</evidence>
<dbReference type="GO" id="GO:0008654">
    <property type="term" value="P:phospholipid biosynthetic process"/>
    <property type="evidence" value="ECO:0007669"/>
    <property type="project" value="InterPro"/>
</dbReference>
<sequence>MEILKWKLLIKKIDNINRIIIYSLNQNNLIYLKENETEIHFYTLKNQKNVLMQIDNTFFTINLNNNKHNFEFANIVKAILFYKNIDSSIINFNKQNKIKDRYIYNRKYNTLIPEYSNGIIFILIRNILNNSYFGSNYISSLLTYFLGLILKSNLSAFMVDIFIKKYNINTQKYIIHGLTFNDFFIRELKQPLTILKNNDTIYSPVTSRSLFYNFKNFYKLNLFIKGKNFTISKLINEKKILPKYSVIINRLAIQDYHHIHMPEDGILINITEINGTNISVDKDFINSEINVLNENKRVIFKFKRNNGSIFYLILIGSLLVASIKYDLELNKKYYTHEKIAFFQFGGSCVVYISDRNIFIDDDLSYFTNEEIESYVKVGEEIGNINNQSKKFYIKNYNIKKHIIGFFNNIVEIMINLIVKINNKLIKNIIMI</sequence>
<name>A0A6C0GZI4_9ZZZZ</name>
<feature type="transmembrane region" description="Helical" evidence="3">
    <location>
        <begin position="309"/>
        <end position="327"/>
    </location>
</feature>
<dbReference type="EMBL" id="MN739831">
    <property type="protein sequence ID" value="QHT73724.1"/>
    <property type="molecule type" value="Genomic_DNA"/>
</dbReference>
<dbReference type="AlphaFoldDB" id="A0A6C0GZI4"/>
<keyword evidence="1" id="KW-0210">Decarboxylase</keyword>
<feature type="transmembrane region" description="Helical" evidence="3">
    <location>
        <begin position="108"/>
        <end position="128"/>
    </location>
</feature>
<dbReference type="InterPro" id="IPR003817">
    <property type="entry name" value="PS_Dcarbxylase"/>
</dbReference>
<accession>A0A6C0GZI4</accession>